<dbReference type="Proteomes" id="UP000601435">
    <property type="component" value="Unassembled WGS sequence"/>
</dbReference>
<organism evidence="1 2">
    <name type="scientific">Symbiodinium necroappetens</name>
    <dbReference type="NCBI Taxonomy" id="1628268"/>
    <lineage>
        <taxon>Eukaryota</taxon>
        <taxon>Sar</taxon>
        <taxon>Alveolata</taxon>
        <taxon>Dinophyceae</taxon>
        <taxon>Suessiales</taxon>
        <taxon>Symbiodiniaceae</taxon>
        <taxon>Symbiodinium</taxon>
    </lineage>
</organism>
<dbReference type="SUPFAM" id="SSF51905">
    <property type="entry name" value="FAD/NAD(P)-binding domain"/>
    <property type="match status" value="1"/>
</dbReference>
<keyword evidence="2" id="KW-1185">Reference proteome</keyword>
<dbReference type="Gene3D" id="3.50.50.60">
    <property type="entry name" value="FAD/NAD(P)-binding domain"/>
    <property type="match status" value="1"/>
</dbReference>
<dbReference type="AlphaFoldDB" id="A0A812WFI7"/>
<dbReference type="InterPro" id="IPR036188">
    <property type="entry name" value="FAD/NAD-bd_sf"/>
</dbReference>
<evidence type="ECO:0000313" key="2">
    <source>
        <dbReference type="Proteomes" id="UP000601435"/>
    </source>
</evidence>
<protein>
    <submittedName>
        <fullName evidence="1">SEP1 protein</fullName>
    </submittedName>
</protein>
<evidence type="ECO:0000313" key="1">
    <source>
        <dbReference type="EMBL" id="CAE7669173.1"/>
    </source>
</evidence>
<comment type="caution">
    <text evidence="1">The sequence shown here is derived from an EMBL/GenBank/DDBJ whole genome shotgun (WGS) entry which is preliminary data.</text>
</comment>
<reference evidence="1" key="1">
    <citation type="submission" date="2021-02" db="EMBL/GenBank/DDBJ databases">
        <authorList>
            <person name="Dougan E. K."/>
            <person name="Rhodes N."/>
            <person name="Thang M."/>
            <person name="Chan C."/>
        </authorList>
    </citation>
    <scope>NUCLEOTIDE SEQUENCE</scope>
</reference>
<sequence length="103" mass="11295">MGLSRSLMEVRVVDVTHDWQEMCKGIQGYIKESLNQGMLDGFEANGIKYYNKYATLKELMGQGGVETVTANYIMLAAGGRPNHGGYPGQGFDFGQGGWATKPR</sequence>
<dbReference type="EMBL" id="CAJNJA010032629">
    <property type="protein sequence ID" value="CAE7669173.1"/>
    <property type="molecule type" value="Genomic_DNA"/>
</dbReference>
<gene>
    <name evidence="1" type="primary">SEP1</name>
    <name evidence="1" type="ORF">SNEC2469_LOCUS19147</name>
</gene>
<proteinExistence type="predicted"/>
<name>A0A812WFI7_9DINO</name>
<accession>A0A812WFI7</accession>